<feature type="region of interest" description="Disordered" evidence="1">
    <location>
        <begin position="1"/>
        <end position="40"/>
    </location>
</feature>
<dbReference type="EMBL" id="SRLO01000002">
    <property type="protein sequence ID" value="TNN89380.1"/>
    <property type="molecule type" value="Genomic_DNA"/>
</dbReference>
<evidence type="ECO:0000313" key="2">
    <source>
        <dbReference type="EMBL" id="TNN89380.1"/>
    </source>
</evidence>
<keyword evidence="3" id="KW-1185">Reference proteome</keyword>
<protein>
    <submittedName>
        <fullName evidence="2">Uncharacterized protein</fullName>
    </submittedName>
</protein>
<sequence length="104" mass="11826">MTFAQDASYTGNHVRKMPSSGPCDHEGRQEQVTLATPDTPSESLYHGCVFVSQHGMLQLIDSCTQLSTCQFCNKLFVRMHTVFFIQRKHLLRLLKDTEGHCESH</sequence>
<dbReference type="AlphaFoldDB" id="A0A4Z2JGU7"/>
<evidence type="ECO:0000256" key="1">
    <source>
        <dbReference type="SAM" id="MobiDB-lite"/>
    </source>
</evidence>
<reference evidence="2 3" key="1">
    <citation type="submission" date="2019-03" db="EMBL/GenBank/DDBJ databases">
        <title>First draft genome of Liparis tanakae, snailfish: a comprehensive survey of snailfish specific genes.</title>
        <authorList>
            <person name="Kim W."/>
            <person name="Song I."/>
            <person name="Jeong J.-H."/>
            <person name="Kim D."/>
            <person name="Kim S."/>
            <person name="Ryu S."/>
            <person name="Song J.Y."/>
            <person name="Lee S.K."/>
        </authorList>
    </citation>
    <scope>NUCLEOTIDE SEQUENCE [LARGE SCALE GENOMIC DNA]</scope>
    <source>
        <tissue evidence="2">Muscle</tissue>
    </source>
</reference>
<gene>
    <name evidence="2" type="ORF">EYF80_000668</name>
</gene>
<proteinExistence type="predicted"/>
<comment type="caution">
    <text evidence="2">The sequence shown here is derived from an EMBL/GenBank/DDBJ whole genome shotgun (WGS) entry which is preliminary data.</text>
</comment>
<name>A0A4Z2JGU7_9TELE</name>
<feature type="compositionally biased region" description="Polar residues" evidence="1">
    <location>
        <begin position="1"/>
        <end position="11"/>
    </location>
</feature>
<dbReference type="Proteomes" id="UP000314294">
    <property type="component" value="Unassembled WGS sequence"/>
</dbReference>
<feature type="compositionally biased region" description="Polar residues" evidence="1">
    <location>
        <begin position="30"/>
        <end position="40"/>
    </location>
</feature>
<organism evidence="2 3">
    <name type="scientific">Liparis tanakae</name>
    <name type="common">Tanaka's snailfish</name>
    <dbReference type="NCBI Taxonomy" id="230148"/>
    <lineage>
        <taxon>Eukaryota</taxon>
        <taxon>Metazoa</taxon>
        <taxon>Chordata</taxon>
        <taxon>Craniata</taxon>
        <taxon>Vertebrata</taxon>
        <taxon>Euteleostomi</taxon>
        <taxon>Actinopterygii</taxon>
        <taxon>Neopterygii</taxon>
        <taxon>Teleostei</taxon>
        <taxon>Neoteleostei</taxon>
        <taxon>Acanthomorphata</taxon>
        <taxon>Eupercaria</taxon>
        <taxon>Perciformes</taxon>
        <taxon>Cottioidei</taxon>
        <taxon>Cottales</taxon>
        <taxon>Liparidae</taxon>
        <taxon>Liparis</taxon>
    </lineage>
</organism>
<accession>A0A4Z2JGU7</accession>
<evidence type="ECO:0000313" key="3">
    <source>
        <dbReference type="Proteomes" id="UP000314294"/>
    </source>
</evidence>